<dbReference type="InterPro" id="IPR036866">
    <property type="entry name" value="RibonucZ/Hydroxyglut_hydro"/>
</dbReference>
<evidence type="ECO:0000313" key="4">
    <source>
        <dbReference type="Proteomes" id="UP000190669"/>
    </source>
</evidence>
<accession>A0AAX2ISB0</accession>
<dbReference type="PANTHER" id="PTHR30619">
    <property type="entry name" value="DNA INTERNALIZATION/COMPETENCE PROTEIN COMEC/REC2"/>
    <property type="match status" value="1"/>
</dbReference>
<reference evidence="3 5" key="2">
    <citation type="submission" date="2018-06" db="EMBL/GenBank/DDBJ databases">
        <authorList>
            <consortium name="Pathogen Informatics"/>
            <person name="Doyle S."/>
        </authorList>
    </citation>
    <scope>NUCLEOTIDE SEQUENCE [LARGE SCALE GENOMIC DNA]</scope>
    <source>
        <strain evidence="3 5">NCTC11212</strain>
    </source>
</reference>
<dbReference type="Pfam" id="PF00753">
    <property type="entry name" value="Lactamase_B"/>
    <property type="match status" value="1"/>
</dbReference>
<sequence length="355" mass="40938">MKIKLLKAFNGDAILITFKEKEKVRNILIDGGMAATYVQKGKNGKLQYGELKETFDKIRENNEKIDLLILTHVDDDHIGGVLKWFEKDKEADKIIGKVWFNSGKLISEYFDEQEIADNLLQIEAESILTSIGQGVKFEDYIEEKEIWDRKIFIALQYFEHFGIKFKILSPSPDKLKLLLGKWEKEKPESLDTSVDKNDYELTLTDHIKKDKFKEDQAVHNGSSIAFIMTFDKKNFVFLADSHPTVVANSLKTFGYSKEKPLNAELVKISHHGSKANSSVELLELIKTNKYLISTNGDKHTHPDKQFLARLASVNDNCEVYFNYPEKIEEIFSAQDYLDFPNFKPTSKENNEFTFK</sequence>
<dbReference type="KEGG" id="cbp:EB354_03725"/>
<dbReference type="EMBL" id="FUZE01000039">
    <property type="protein sequence ID" value="SKC12319.1"/>
    <property type="molecule type" value="Genomic_DNA"/>
</dbReference>
<organism evidence="3 5">
    <name type="scientific">Chryseobacterium balustinum</name>
    <dbReference type="NCBI Taxonomy" id="246"/>
    <lineage>
        <taxon>Bacteria</taxon>
        <taxon>Pseudomonadati</taxon>
        <taxon>Bacteroidota</taxon>
        <taxon>Flavobacteriia</taxon>
        <taxon>Flavobacteriales</taxon>
        <taxon>Weeksellaceae</taxon>
        <taxon>Chryseobacterium group</taxon>
        <taxon>Chryseobacterium</taxon>
    </lineage>
</organism>
<proteinExistence type="predicted"/>
<evidence type="ECO:0000313" key="5">
    <source>
        <dbReference type="Proteomes" id="UP000251937"/>
    </source>
</evidence>
<dbReference type="GO" id="GO:0016787">
    <property type="term" value="F:hydrolase activity"/>
    <property type="evidence" value="ECO:0007669"/>
    <property type="project" value="UniProtKB-KW"/>
</dbReference>
<evidence type="ECO:0000259" key="1">
    <source>
        <dbReference type="Pfam" id="PF00753"/>
    </source>
</evidence>
<dbReference type="Gene3D" id="3.60.15.10">
    <property type="entry name" value="Ribonuclease Z/Hydroxyacylglutathione hydrolase-like"/>
    <property type="match status" value="1"/>
</dbReference>
<reference evidence="2 4" key="1">
    <citation type="submission" date="2017-02" db="EMBL/GenBank/DDBJ databases">
        <authorList>
            <person name="Varghese N."/>
            <person name="Submissions S."/>
        </authorList>
    </citation>
    <scope>NUCLEOTIDE SEQUENCE [LARGE SCALE GENOMIC DNA]</scope>
    <source>
        <strain evidence="2 4">DSM 16775</strain>
    </source>
</reference>
<dbReference type="RefSeq" id="WP_079467186.1">
    <property type="nucleotide sequence ID" value="NZ_CP033934.1"/>
</dbReference>
<evidence type="ECO:0000313" key="2">
    <source>
        <dbReference type="EMBL" id="SKC12319.1"/>
    </source>
</evidence>
<comment type="caution">
    <text evidence="3">The sequence shown here is derived from an EMBL/GenBank/DDBJ whole genome shotgun (WGS) entry which is preliminary data.</text>
</comment>
<name>A0AAX2ISB0_9FLAO</name>
<evidence type="ECO:0000313" key="3">
    <source>
        <dbReference type="EMBL" id="SQA92574.1"/>
    </source>
</evidence>
<dbReference type="SUPFAM" id="SSF56281">
    <property type="entry name" value="Metallo-hydrolase/oxidoreductase"/>
    <property type="match status" value="1"/>
</dbReference>
<feature type="domain" description="Metallo-beta-lactamase" evidence="1">
    <location>
        <begin position="24"/>
        <end position="101"/>
    </location>
</feature>
<gene>
    <name evidence="3" type="ORF">NCTC11212_04145</name>
    <name evidence="2" type="ORF">SAMN05421800_13915</name>
</gene>
<dbReference type="Proteomes" id="UP000190669">
    <property type="component" value="Unassembled WGS sequence"/>
</dbReference>
<dbReference type="EMBL" id="UAVR01000024">
    <property type="protein sequence ID" value="SQA92574.1"/>
    <property type="molecule type" value="Genomic_DNA"/>
</dbReference>
<dbReference type="Proteomes" id="UP000251937">
    <property type="component" value="Unassembled WGS sequence"/>
</dbReference>
<dbReference type="InterPro" id="IPR052159">
    <property type="entry name" value="Competence_DNA_uptake"/>
</dbReference>
<dbReference type="AlphaFoldDB" id="A0AAX2ISB0"/>
<keyword evidence="2" id="KW-0378">Hydrolase</keyword>
<dbReference type="PANTHER" id="PTHR30619:SF1">
    <property type="entry name" value="RECOMBINATION PROTEIN 2"/>
    <property type="match status" value="1"/>
</dbReference>
<dbReference type="InterPro" id="IPR001279">
    <property type="entry name" value="Metallo-B-lactamas"/>
</dbReference>
<keyword evidence="4" id="KW-1185">Reference proteome</keyword>
<protein>
    <submittedName>
        <fullName evidence="3">DNA internalization-related competence protein ComEC/Rec2</fullName>
    </submittedName>
    <submittedName>
        <fullName evidence="2">Metal-dependent hydrolase, beta-lactamase superfamily II</fullName>
    </submittedName>
</protein>